<proteinExistence type="inferred from homology"/>
<dbReference type="InterPro" id="IPR038536">
    <property type="entry name" value="Alkyl/aryl-sulf_dimr_sf"/>
</dbReference>
<dbReference type="SUPFAM" id="SSF55718">
    <property type="entry name" value="SCP-like"/>
    <property type="match status" value="1"/>
</dbReference>
<keyword evidence="7" id="KW-1185">Reference proteome</keyword>
<dbReference type="SMART" id="SM00849">
    <property type="entry name" value="Lactamase_B"/>
    <property type="match status" value="1"/>
</dbReference>
<dbReference type="EMBL" id="MDYN01000012">
    <property type="protein sequence ID" value="OQD84702.1"/>
    <property type="molecule type" value="Genomic_DNA"/>
</dbReference>
<dbReference type="AlphaFoldDB" id="A0A1V6Q6W7"/>
<keyword evidence="1" id="KW-0479">Metal-binding</keyword>
<evidence type="ECO:0000313" key="6">
    <source>
        <dbReference type="EMBL" id="OQD84702.1"/>
    </source>
</evidence>
<dbReference type="Proteomes" id="UP000191672">
    <property type="component" value="Unassembled WGS sequence"/>
</dbReference>
<comment type="similarity">
    <text evidence="4">Belongs to the metallo-beta-lactamase superfamily. Type III sulfatase family.</text>
</comment>
<feature type="domain" description="Metallo-beta-lactamase" evidence="5">
    <location>
        <begin position="86"/>
        <end position="308"/>
    </location>
</feature>
<dbReference type="InterPro" id="IPR036866">
    <property type="entry name" value="RibonucZ/Hydroxyglut_hydro"/>
</dbReference>
<reference evidence="7" key="1">
    <citation type="journal article" date="2017" name="Nat. Microbiol.">
        <title>Global analysis of biosynthetic gene clusters reveals vast potential of secondary metabolite production in Penicillium species.</title>
        <authorList>
            <person name="Nielsen J.C."/>
            <person name="Grijseels S."/>
            <person name="Prigent S."/>
            <person name="Ji B."/>
            <person name="Dainat J."/>
            <person name="Nielsen K.F."/>
            <person name="Frisvad J.C."/>
            <person name="Workman M."/>
            <person name="Nielsen J."/>
        </authorList>
    </citation>
    <scope>NUCLEOTIDE SEQUENCE [LARGE SCALE GENOMIC DNA]</scope>
    <source>
        <strain evidence="7">IBT 31811</strain>
    </source>
</reference>
<evidence type="ECO:0000256" key="3">
    <source>
        <dbReference type="ARBA" id="ARBA00022833"/>
    </source>
</evidence>
<dbReference type="Gene3D" id="1.25.40.880">
    <property type="entry name" value="Alkyl sulfatase, dimerisation domain"/>
    <property type="match status" value="1"/>
</dbReference>
<dbReference type="Pfam" id="PF14864">
    <property type="entry name" value="Alkyl_sulf_C"/>
    <property type="match status" value="1"/>
</dbReference>
<accession>A0A1V6Q6W7</accession>
<organism evidence="6 7">
    <name type="scientific">Penicillium antarcticum</name>
    <dbReference type="NCBI Taxonomy" id="416450"/>
    <lineage>
        <taxon>Eukaryota</taxon>
        <taxon>Fungi</taxon>
        <taxon>Dikarya</taxon>
        <taxon>Ascomycota</taxon>
        <taxon>Pezizomycotina</taxon>
        <taxon>Eurotiomycetes</taxon>
        <taxon>Eurotiomycetidae</taxon>
        <taxon>Eurotiales</taxon>
        <taxon>Aspergillaceae</taxon>
        <taxon>Penicillium</taxon>
    </lineage>
</organism>
<evidence type="ECO:0000259" key="5">
    <source>
        <dbReference type="SMART" id="SM00849"/>
    </source>
</evidence>
<keyword evidence="2" id="KW-0378">Hydrolase</keyword>
<name>A0A1V6Q6W7_9EURO</name>
<dbReference type="InterPro" id="IPR044097">
    <property type="entry name" value="Bds1/SdsA1_MBL-fold"/>
</dbReference>
<evidence type="ECO:0000256" key="1">
    <source>
        <dbReference type="ARBA" id="ARBA00022723"/>
    </source>
</evidence>
<dbReference type="InterPro" id="IPR036527">
    <property type="entry name" value="SCP2_sterol-bd_dom_sf"/>
</dbReference>
<dbReference type="PANTHER" id="PTHR43223:SF1">
    <property type="entry name" value="ALKYL_ARYL-SULFATASE BDS1"/>
    <property type="match status" value="1"/>
</dbReference>
<dbReference type="InterPro" id="IPR001279">
    <property type="entry name" value="Metallo-B-lactamas"/>
</dbReference>
<dbReference type="InterPro" id="IPR029228">
    <property type="entry name" value="Alkyl_sulf_dimr"/>
</dbReference>
<dbReference type="Pfam" id="PF00753">
    <property type="entry name" value="Lactamase_B"/>
    <property type="match status" value="1"/>
</dbReference>
<sequence>MPSDPPKPPISNATHGLVGTLKPCTIPSINSTHPNQKAWNAESYTFLDEDCPQTANPTLWQQSHLTSINGLFEVTAGVYQIRGFDVANMTIIEGDTGILVVDPLTSTETAAEALSLYRSVRGERPVSALLYTHSSIDHFGGVQGVLPPEEGVKYNIPIIAPEGFMEAVTNENNFVGNAMARRTMFVYGSSLARDAGGTVGCGIGSSVSTGCSSLIPPNILVKHNEEERVVDGVRIVFQLVKGDGVASEMNCYFSVQRALYFSECLVQGLHAVSSLRGGTAVDVKGWSRVLDEALVLFGEEAEVLCLGHTWPVWGTEEIELVVASQRDLYAYLHDQTVRLMNRGMNGVEIAEVLDLPVGLQDTWHAQGFYGSVSQNVKGIYQRYMGWFDGDAARLWEHPPAENAKRYVFAMGGIDKVIDKAEHFVHEGDLRFAATLLGHAVSADPMHAEAKEFLAGVYTSLGFGAENATWRNYYLSAAQDLGRIPGLQTKTLGSGMKMGQSVDQWFDLLAIRLNGPKAGTECFAIDVHVIDEQRWWRINLSNGALTYRSALAQDGFSGVSGLTLILQKKELFAVLGGVWLQHAQSGDLGLLEKLLSLIED</sequence>
<dbReference type="GO" id="GO:0018741">
    <property type="term" value="F:linear primary-alkylsulfatase activity"/>
    <property type="evidence" value="ECO:0007669"/>
    <property type="project" value="InterPro"/>
</dbReference>
<dbReference type="GO" id="GO:0046872">
    <property type="term" value="F:metal ion binding"/>
    <property type="evidence" value="ECO:0007669"/>
    <property type="project" value="UniProtKB-KW"/>
</dbReference>
<keyword evidence="3" id="KW-0862">Zinc</keyword>
<dbReference type="InterPro" id="IPR029229">
    <property type="entry name" value="Alkyl_sulf_C"/>
</dbReference>
<dbReference type="Pfam" id="PF14863">
    <property type="entry name" value="Alkyl_sulf_dimr"/>
    <property type="match status" value="1"/>
</dbReference>
<dbReference type="Gene3D" id="3.60.15.30">
    <property type="entry name" value="Metallo-beta-lactamase domain"/>
    <property type="match status" value="1"/>
</dbReference>
<dbReference type="SUPFAM" id="SSF56281">
    <property type="entry name" value="Metallo-hydrolase/oxidoreductase"/>
    <property type="match status" value="1"/>
</dbReference>
<comment type="caution">
    <text evidence="6">The sequence shown here is derived from an EMBL/GenBank/DDBJ whole genome shotgun (WGS) entry which is preliminary data.</text>
</comment>
<dbReference type="InterPro" id="IPR052195">
    <property type="entry name" value="Bact_Alkyl/Aryl-Sulfatase"/>
</dbReference>
<dbReference type="PANTHER" id="PTHR43223">
    <property type="entry name" value="ALKYL/ARYL-SULFATASE"/>
    <property type="match status" value="1"/>
</dbReference>
<dbReference type="CDD" id="cd07710">
    <property type="entry name" value="arylsulfatase_Sdsa1-like_MBL-fold"/>
    <property type="match status" value="1"/>
</dbReference>
<evidence type="ECO:0000313" key="7">
    <source>
        <dbReference type="Proteomes" id="UP000191672"/>
    </source>
</evidence>
<dbReference type="GO" id="GO:0046983">
    <property type="term" value="F:protein dimerization activity"/>
    <property type="evidence" value="ECO:0007669"/>
    <property type="project" value="InterPro"/>
</dbReference>
<evidence type="ECO:0000256" key="4">
    <source>
        <dbReference type="ARBA" id="ARBA00033751"/>
    </source>
</evidence>
<gene>
    <name evidence="6" type="ORF">PENANT_c012G07891</name>
</gene>
<protein>
    <recommendedName>
        <fullName evidence="5">Metallo-beta-lactamase domain-containing protein</fullName>
    </recommendedName>
</protein>
<dbReference type="Gene3D" id="3.30.1050.10">
    <property type="entry name" value="SCP2 sterol-binding domain"/>
    <property type="match status" value="1"/>
</dbReference>
<dbReference type="GO" id="GO:0018909">
    <property type="term" value="P:dodecyl sulfate metabolic process"/>
    <property type="evidence" value="ECO:0007669"/>
    <property type="project" value="InterPro"/>
</dbReference>
<evidence type="ECO:0000256" key="2">
    <source>
        <dbReference type="ARBA" id="ARBA00022801"/>
    </source>
</evidence>